<evidence type="ECO:0000313" key="3">
    <source>
        <dbReference type="EMBL" id="MFE1352274.1"/>
    </source>
</evidence>
<evidence type="ECO:0000256" key="1">
    <source>
        <dbReference type="SAM" id="Phobius"/>
    </source>
</evidence>
<dbReference type="Proteomes" id="UP001599542">
    <property type="component" value="Unassembled WGS sequence"/>
</dbReference>
<feature type="chain" id="PRO_5047542330" description="Gram-positive cocci surface proteins LPxTG domain-containing protein" evidence="2">
    <location>
        <begin position="26"/>
        <end position="109"/>
    </location>
</feature>
<gene>
    <name evidence="3" type="ORF">ACFW6T_09820</name>
</gene>
<keyword evidence="4" id="KW-1185">Reference proteome</keyword>
<evidence type="ECO:0008006" key="5">
    <source>
        <dbReference type="Google" id="ProtNLM"/>
    </source>
</evidence>
<reference evidence="3 4" key="1">
    <citation type="submission" date="2024-09" db="EMBL/GenBank/DDBJ databases">
        <title>The Natural Products Discovery Center: Release of the First 8490 Sequenced Strains for Exploring Actinobacteria Biosynthetic Diversity.</title>
        <authorList>
            <person name="Kalkreuter E."/>
            <person name="Kautsar S.A."/>
            <person name="Yang D."/>
            <person name="Bader C.D."/>
            <person name="Teijaro C.N."/>
            <person name="Fluegel L."/>
            <person name="Davis C.M."/>
            <person name="Simpson J.R."/>
            <person name="Lauterbach L."/>
            <person name="Steele A.D."/>
            <person name="Gui C."/>
            <person name="Meng S."/>
            <person name="Li G."/>
            <person name="Viehrig K."/>
            <person name="Ye F."/>
            <person name="Su P."/>
            <person name="Kiefer A.F."/>
            <person name="Nichols A."/>
            <person name="Cepeda A.J."/>
            <person name="Yan W."/>
            <person name="Fan B."/>
            <person name="Jiang Y."/>
            <person name="Adhikari A."/>
            <person name="Zheng C.-J."/>
            <person name="Schuster L."/>
            <person name="Cowan T.M."/>
            <person name="Smanski M.J."/>
            <person name="Chevrette M.G."/>
            <person name="De Carvalho L.P.S."/>
            <person name="Shen B."/>
        </authorList>
    </citation>
    <scope>NUCLEOTIDE SEQUENCE [LARGE SCALE GENOMIC DNA]</scope>
    <source>
        <strain evidence="3 4">NPDC058753</strain>
    </source>
</reference>
<feature type="transmembrane region" description="Helical" evidence="1">
    <location>
        <begin position="85"/>
        <end position="106"/>
    </location>
</feature>
<keyword evidence="1" id="KW-0472">Membrane</keyword>
<dbReference type="RefSeq" id="WP_380330087.1">
    <property type="nucleotide sequence ID" value="NZ_JBHYPW010000064.1"/>
</dbReference>
<accession>A0ABW6GHP9</accession>
<proteinExistence type="predicted"/>
<keyword evidence="2" id="KW-0732">Signal</keyword>
<name>A0ABW6GHP9_9ACTN</name>
<organism evidence="3 4">
    <name type="scientific">Kitasatospora phosalacinea</name>
    <dbReference type="NCBI Taxonomy" id="2065"/>
    <lineage>
        <taxon>Bacteria</taxon>
        <taxon>Bacillati</taxon>
        <taxon>Actinomycetota</taxon>
        <taxon>Actinomycetes</taxon>
        <taxon>Kitasatosporales</taxon>
        <taxon>Streptomycetaceae</taxon>
        <taxon>Kitasatospora</taxon>
    </lineage>
</organism>
<keyword evidence="1" id="KW-0812">Transmembrane</keyword>
<protein>
    <recommendedName>
        <fullName evidence="5">Gram-positive cocci surface proteins LPxTG domain-containing protein</fullName>
    </recommendedName>
</protein>
<feature type="signal peptide" evidence="2">
    <location>
        <begin position="1"/>
        <end position="25"/>
    </location>
</feature>
<evidence type="ECO:0000313" key="4">
    <source>
        <dbReference type="Proteomes" id="UP001599542"/>
    </source>
</evidence>
<sequence length="109" mass="10438">MRRSAATIWAVLVLLATGWCATAGAAPLPPGPPPAAPYVRAGAVPVPAPPPGAGADVGADVGAVAVPVPPPLPDAGAEDPGAEELGTVLVGAAALLVLGAVALVFARRE</sequence>
<comment type="caution">
    <text evidence="3">The sequence shown here is derived from an EMBL/GenBank/DDBJ whole genome shotgun (WGS) entry which is preliminary data.</text>
</comment>
<keyword evidence="1" id="KW-1133">Transmembrane helix</keyword>
<evidence type="ECO:0000256" key="2">
    <source>
        <dbReference type="SAM" id="SignalP"/>
    </source>
</evidence>
<dbReference type="EMBL" id="JBHYPX010000014">
    <property type="protein sequence ID" value="MFE1352274.1"/>
    <property type="molecule type" value="Genomic_DNA"/>
</dbReference>